<keyword evidence="5" id="KW-1185">Reference proteome</keyword>
<comment type="caution">
    <text evidence="4">The sequence shown here is derived from an EMBL/GenBank/DDBJ whole genome shotgun (WGS) entry which is preliminary data.</text>
</comment>
<evidence type="ECO:0000256" key="1">
    <source>
        <dbReference type="ARBA" id="ARBA00022723"/>
    </source>
</evidence>
<sequence length="58" mass="6738">MPPRSESRRGRCPVCAKPETDAHKPFCSQLCRDRDLLSWLDERYRVPVHSDEEPPAES</sequence>
<organism evidence="4 5">
    <name type="scientific">Sphingosinicella soli</name>
    <dbReference type="NCBI Taxonomy" id="333708"/>
    <lineage>
        <taxon>Bacteria</taxon>
        <taxon>Pseudomonadati</taxon>
        <taxon>Pseudomonadota</taxon>
        <taxon>Alphaproteobacteria</taxon>
        <taxon>Sphingomonadales</taxon>
        <taxon>Sphingosinicellaceae</taxon>
        <taxon>Sphingosinicella</taxon>
    </lineage>
</organism>
<protein>
    <recommendedName>
        <fullName evidence="3">DNA gyrase inhibitor YacG</fullName>
    </recommendedName>
</protein>
<evidence type="ECO:0000256" key="2">
    <source>
        <dbReference type="ARBA" id="ARBA00022833"/>
    </source>
</evidence>
<gene>
    <name evidence="3" type="primary">yacG</name>
    <name evidence="4" type="ORF">GGQ98_003527</name>
</gene>
<dbReference type="InterPro" id="IPR005584">
    <property type="entry name" value="DNA_gyrase_inhibitor_YacG"/>
</dbReference>
<dbReference type="GO" id="GO:0008270">
    <property type="term" value="F:zinc ion binding"/>
    <property type="evidence" value="ECO:0007669"/>
    <property type="project" value="UniProtKB-UniRule"/>
</dbReference>
<feature type="binding site" evidence="3">
    <location>
        <position position="15"/>
    </location>
    <ligand>
        <name>Zn(2+)</name>
        <dbReference type="ChEBI" id="CHEBI:29105"/>
    </ligand>
</feature>
<dbReference type="AlphaFoldDB" id="A0A7W7B6D4"/>
<proteinExistence type="inferred from homology"/>
<reference evidence="4 5" key="1">
    <citation type="submission" date="2020-08" db="EMBL/GenBank/DDBJ databases">
        <title>Genomic Encyclopedia of Type Strains, Phase IV (KMG-IV): sequencing the most valuable type-strain genomes for metagenomic binning, comparative biology and taxonomic classification.</title>
        <authorList>
            <person name="Goeker M."/>
        </authorList>
    </citation>
    <scope>NUCLEOTIDE SEQUENCE [LARGE SCALE GENOMIC DNA]</scope>
    <source>
        <strain evidence="4 5">DSM 17328</strain>
    </source>
</reference>
<dbReference type="GO" id="GO:0008657">
    <property type="term" value="F:DNA topoisomerase type II (double strand cut, ATP-hydrolyzing) inhibitor activity"/>
    <property type="evidence" value="ECO:0007669"/>
    <property type="project" value="UniProtKB-UniRule"/>
</dbReference>
<dbReference type="GO" id="GO:0006355">
    <property type="term" value="P:regulation of DNA-templated transcription"/>
    <property type="evidence" value="ECO:0007669"/>
    <property type="project" value="InterPro"/>
</dbReference>
<dbReference type="Proteomes" id="UP000566324">
    <property type="component" value="Unassembled WGS sequence"/>
</dbReference>
<accession>A0A7W7B6D4</accession>
<feature type="binding site" evidence="3">
    <location>
        <position position="31"/>
    </location>
    <ligand>
        <name>Zn(2+)</name>
        <dbReference type="ChEBI" id="CHEBI:29105"/>
    </ligand>
</feature>
<dbReference type="EMBL" id="JACHNZ010000064">
    <property type="protein sequence ID" value="MBB4633870.1"/>
    <property type="molecule type" value="Genomic_DNA"/>
</dbReference>
<comment type="function">
    <text evidence="3">Inhibits all the catalytic activities of DNA gyrase by preventing its interaction with DNA. Acts by binding directly to the C-terminal domain of GyrB, which probably disrupts DNA binding by the gyrase.</text>
</comment>
<dbReference type="Gene3D" id="3.30.50.10">
    <property type="entry name" value="Erythroid Transcription Factor GATA-1, subunit A"/>
    <property type="match status" value="1"/>
</dbReference>
<dbReference type="InterPro" id="IPR013088">
    <property type="entry name" value="Znf_NHR/GATA"/>
</dbReference>
<dbReference type="SUPFAM" id="SSF57716">
    <property type="entry name" value="Glucocorticoid receptor-like (DNA-binding domain)"/>
    <property type="match status" value="1"/>
</dbReference>
<name>A0A7W7B6D4_9SPHN</name>
<keyword evidence="2 3" id="KW-0862">Zinc</keyword>
<evidence type="ECO:0000313" key="5">
    <source>
        <dbReference type="Proteomes" id="UP000566324"/>
    </source>
</evidence>
<feature type="binding site" evidence="3">
    <location>
        <position position="27"/>
    </location>
    <ligand>
        <name>Zn(2+)</name>
        <dbReference type="ChEBI" id="CHEBI:29105"/>
    </ligand>
</feature>
<dbReference type="PANTHER" id="PTHR36150">
    <property type="entry name" value="DNA GYRASE INHIBITOR YACG"/>
    <property type="match status" value="1"/>
</dbReference>
<dbReference type="Pfam" id="PF03884">
    <property type="entry name" value="YacG"/>
    <property type="match status" value="1"/>
</dbReference>
<comment type="subunit">
    <text evidence="3">Interacts with GyrB.</text>
</comment>
<dbReference type="HAMAP" id="MF_00649">
    <property type="entry name" value="DNA_gyrase_inhibitor_YacG"/>
    <property type="match status" value="1"/>
</dbReference>
<comment type="similarity">
    <text evidence="3">Belongs to the DNA gyrase inhibitor YacG family.</text>
</comment>
<feature type="binding site" evidence="3">
    <location>
        <position position="12"/>
    </location>
    <ligand>
        <name>Zn(2+)</name>
        <dbReference type="ChEBI" id="CHEBI:29105"/>
    </ligand>
</feature>
<evidence type="ECO:0000256" key="3">
    <source>
        <dbReference type="HAMAP-Rule" id="MF_00649"/>
    </source>
</evidence>
<keyword evidence="1 3" id="KW-0479">Metal-binding</keyword>
<dbReference type="PANTHER" id="PTHR36150:SF1">
    <property type="entry name" value="DNA GYRASE INHIBITOR YACG"/>
    <property type="match status" value="1"/>
</dbReference>
<evidence type="ECO:0000313" key="4">
    <source>
        <dbReference type="EMBL" id="MBB4633870.1"/>
    </source>
</evidence>
<comment type="cofactor">
    <cofactor evidence="3">
        <name>Zn(2+)</name>
        <dbReference type="ChEBI" id="CHEBI:29105"/>
    </cofactor>
    <text evidence="3">Binds 1 zinc ion.</text>
</comment>